<organism evidence="1 2">
    <name type="scientific">Pseudidiomarina taiwanensis</name>
    <dbReference type="NCBI Taxonomy" id="337250"/>
    <lineage>
        <taxon>Bacteria</taxon>
        <taxon>Pseudomonadati</taxon>
        <taxon>Pseudomonadota</taxon>
        <taxon>Gammaproteobacteria</taxon>
        <taxon>Alteromonadales</taxon>
        <taxon>Idiomarinaceae</taxon>
        <taxon>Pseudidiomarina</taxon>
    </lineage>
</organism>
<dbReference type="Proteomes" id="UP000288279">
    <property type="component" value="Unassembled WGS sequence"/>
</dbReference>
<dbReference type="RefSeq" id="WP_126827291.1">
    <property type="nucleotide sequence ID" value="NZ_PIQG01000002.1"/>
</dbReference>
<evidence type="ECO:0000313" key="2">
    <source>
        <dbReference type="Proteomes" id="UP000288279"/>
    </source>
</evidence>
<evidence type="ECO:0000313" key="1">
    <source>
        <dbReference type="EMBL" id="RUO78661.1"/>
    </source>
</evidence>
<name>A0A432ZL02_9GAMM</name>
<dbReference type="OrthoDB" id="9785445at2"/>
<dbReference type="AlphaFoldDB" id="A0A432ZL02"/>
<dbReference type="EMBL" id="PIQG01000002">
    <property type="protein sequence ID" value="RUO78661.1"/>
    <property type="molecule type" value="Genomic_DNA"/>
</dbReference>
<comment type="caution">
    <text evidence="1">The sequence shown here is derived from an EMBL/GenBank/DDBJ whole genome shotgun (WGS) entry which is preliminary data.</text>
</comment>
<gene>
    <name evidence="1" type="ORF">CWI83_06480</name>
</gene>
<reference evidence="1 2" key="1">
    <citation type="journal article" date="2011" name="Front. Microbiol.">
        <title>Genomic signatures of strain selection and enhancement in Bacillus atrophaeus var. globigii, a historical biowarfare simulant.</title>
        <authorList>
            <person name="Gibbons H.S."/>
            <person name="Broomall S.M."/>
            <person name="McNew L.A."/>
            <person name="Daligault H."/>
            <person name="Chapman C."/>
            <person name="Bruce D."/>
            <person name="Karavis M."/>
            <person name="Krepps M."/>
            <person name="McGregor P.A."/>
            <person name="Hong C."/>
            <person name="Park K.H."/>
            <person name="Akmal A."/>
            <person name="Feldman A."/>
            <person name="Lin J.S."/>
            <person name="Chang W.E."/>
            <person name="Higgs B.W."/>
            <person name="Demirev P."/>
            <person name="Lindquist J."/>
            <person name="Liem A."/>
            <person name="Fochler E."/>
            <person name="Read T.D."/>
            <person name="Tapia R."/>
            <person name="Johnson S."/>
            <person name="Bishop-Lilly K.A."/>
            <person name="Detter C."/>
            <person name="Han C."/>
            <person name="Sozhamannan S."/>
            <person name="Rosenzweig C.N."/>
            <person name="Skowronski E.W."/>
        </authorList>
    </citation>
    <scope>NUCLEOTIDE SEQUENCE [LARGE SCALE GENOMIC DNA]</scope>
    <source>
        <strain evidence="1 2">PIT1</strain>
    </source>
</reference>
<proteinExistence type="predicted"/>
<keyword evidence="2" id="KW-1185">Reference proteome</keyword>
<evidence type="ECO:0008006" key="3">
    <source>
        <dbReference type="Google" id="ProtNLM"/>
    </source>
</evidence>
<protein>
    <recommendedName>
        <fullName evidence="3">Cytochrome oxidase</fullName>
    </recommendedName>
</protein>
<accession>A0A432ZL02</accession>
<sequence>MSSVKKSRATLIGVALAFIIPIIGAKLVLDQHWYQGAATNQGIMLVPPVELGELKQGLPEGWVVLLPQTGACGLACQQGLYAINQLDVALGKESGRVSPVFLTPTPTEHDLSQTPVVKAVADAELSQPFASLPADQIFIIDPLGNVILHYPLHQDEEAMRMEAKSVLSDLRKLLKLSRVG</sequence>